<dbReference type="OrthoDB" id="9802323at2"/>
<keyword evidence="5" id="KW-0692">RNA repair</keyword>
<feature type="binding site" evidence="11">
    <location>
        <begin position="384"/>
        <end position="387"/>
    </location>
    <ligand>
        <name>GMP</name>
        <dbReference type="ChEBI" id="CHEBI:58115"/>
    </ligand>
</feature>
<evidence type="ECO:0000256" key="7">
    <source>
        <dbReference type="ARBA" id="ARBA00023211"/>
    </source>
</evidence>
<keyword evidence="2 13" id="KW-0436">Ligase</keyword>
<feature type="binding site" evidence="11">
    <location>
        <position position="486"/>
    </location>
    <ligand>
        <name>GMP</name>
        <dbReference type="ChEBI" id="CHEBI:58115"/>
    </ligand>
</feature>
<dbReference type="Pfam" id="PF01139">
    <property type="entry name" value="RtcB"/>
    <property type="match status" value="1"/>
</dbReference>
<name>A0A518GXC1_9BACT</name>
<dbReference type="EC" id="6.5.1.-" evidence="13"/>
<comment type="similarity">
    <text evidence="1 13">Belongs to the RtcB family.</text>
</comment>
<feature type="binding site" evidence="11">
    <location>
        <position position="391"/>
    </location>
    <ligand>
        <name>GMP</name>
        <dbReference type="ChEBI" id="CHEBI:58115"/>
    </ligand>
</feature>
<feature type="binding site" evidence="12">
    <location>
        <position position="101"/>
    </location>
    <ligand>
        <name>Mn(2+)</name>
        <dbReference type="ChEBI" id="CHEBI:29035"/>
        <label>1</label>
    </ligand>
</feature>
<gene>
    <name evidence="13 14" type="primary">rtcB</name>
    <name evidence="14" type="ORF">ElP_10790</name>
</gene>
<evidence type="ECO:0000256" key="5">
    <source>
        <dbReference type="ARBA" id="ARBA00022800"/>
    </source>
</evidence>
<protein>
    <recommendedName>
        <fullName evidence="13">tRNA-splicing ligase RtcB</fullName>
        <ecNumber evidence="13">6.5.1.-</ecNumber>
    </recommendedName>
</protein>
<evidence type="ECO:0000256" key="4">
    <source>
        <dbReference type="ARBA" id="ARBA00022741"/>
    </source>
</evidence>
<evidence type="ECO:0000256" key="2">
    <source>
        <dbReference type="ARBA" id="ARBA00022598"/>
    </source>
</evidence>
<evidence type="ECO:0000256" key="13">
    <source>
        <dbReference type="RuleBase" id="RU371113"/>
    </source>
</evidence>
<dbReference type="PROSITE" id="PS01288">
    <property type="entry name" value="UPF0027"/>
    <property type="match status" value="1"/>
</dbReference>
<dbReference type="AlphaFoldDB" id="A0A518GXC1"/>
<dbReference type="FunFam" id="3.90.1860.10:FF:000001">
    <property type="entry name" value="tRNA-splicing ligase RtcB homolog"/>
    <property type="match status" value="1"/>
</dbReference>
<evidence type="ECO:0000313" key="15">
    <source>
        <dbReference type="Proteomes" id="UP000317835"/>
    </source>
</evidence>
<dbReference type="GO" id="GO:0042245">
    <property type="term" value="P:RNA repair"/>
    <property type="evidence" value="ECO:0007669"/>
    <property type="project" value="UniProtKB-KW"/>
</dbReference>
<evidence type="ECO:0000256" key="8">
    <source>
        <dbReference type="ARBA" id="ARBA00047746"/>
    </source>
</evidence>
<dbReference type="SUPFAM" id="SSF103365">
    <property type="entry name" value="Hypothetical protein PH1602"/>
    <property type="match status" value="1"/>
</dbReference>
<dbReference type="InterPro" id="IPR036025">
    <property type="entry name" value="RtcB-like_sf"/>
</dbReference>
<dbReference type="EMBL" id="CP036426">
    <property type="protein sequence ID" value="QDV33237.1"/>
    <property type="molecule type" value="Genomic_DNA"/>
</dbReference>
<keyword evidence="6 11" id="KW-0342">GTP-binding</keyword>
<feature type="binding site" evidence="12">
    <location>
        <position position="334"/>
    </location>
    <ligand>
        <name>Mn(2+)</name>
        <dbReference type="ChEBI" id="CHEBI:29035"/>
        <label>2</label>
    </ligand>
</feature>
<dbReference type="GO" id="GO:0005525">
    <property type="term" value="F:GTP binding"/>
    <property type="evidence" value="ECO:0007669"/>
    <property type="project" value="UniProtKB-KW"/>
</dbReference>
<feature type="binding site" evidence="12">
    <location>
        <position position="240"/>
    </location>
    <ligand>
        <name>Mn(2+)</name>
        <dbReference type="ChEBI" id="CHEBI:29035"/>
        <label>2</label>
    </ligand>
</feature>
<evidence type="ECO:0000256" key="9">
    <source>
        <dbReference type="ARBA" id="ARBA00049514"/>
    </source>
</evidence>
<proteinExistence type="inferred from homology"/>
<evidence type="ECO:0000256" key="12">
    <source>
        <dbReference type="PIRSR" id="PIRSR601233-3"/>
    </source>
</evidence>
<dbReference type="GO" id="GO:0006396">
    <property type="term" value="P:RNA processing"/>
    <property type="evidence" value="ECO:0007669"/>
    <property type="project" value="InterPro"/>
</dbReference>
<feature type="binding site" evidence="11">
    <location>
        <begin position="208"/>
        <end position="212"/>
    </location>
    <ligand>
        <name>GMP</name>
        <dbReference type="ChEBI" id="CHEBI:58115"/>
    </ligand>
</feature>
<accession>A0A518GXC1</accession>
<keyword evidence="3 12" id="KW-0479">Metal-binding</keyword>
<dbReference type="PANTHER" id="PTHR11118:SF1">
    <property type="entry name" value="RNA-SPLICING LIGASE RTCB HOMOLOG"/>
    <property type="match status" value="1"/>
</dbReference>
<dbReference type="InterPro" id="IPR001233">
    <property type="entry name" value="RtcB"/>
</dbReference>
<dbReference type="Proteomes" id="UP000317835">
    <property type="component" value="Chromosome"/>
</dbReference>
<sequence length="487" mass="52854">MPGAYTGPLEKVGPCQWKIPRSYREDMRVDGLIFADDTLIEQIRRDQGPEQVANVATLPGIQRASLAMPDIHWGYGFAIGGVAATDPEQGGVISPGGVGYDINCGVRLLRSDLSWDDARPHIKRLVDQLYRDIPTGVGQSGRYSFRPDELSELMSKGSSYVVDRGWGAPRDLEFTEAGGRLDDARPDLVSPRAFARGADQCGTLGSGNHFLEVQVVDRVIDDQAAGVMGLREGMVTLLIHSGSRGLGYQVCDDHLAMFRDAPQKYGFTLPDRQLACAPVLSPEGQSYLGAMRAAANYAWCNRQLLTHQARLVFERIFGESWAALGLDLVYDVAHNIAKFEDHDVGDDLRKSLCVHRKGATRAFPPGHPEIPRKYHEIGQPVIIPGSMGTASWVLAGQAGSMAQSFGSSCHGAGRMMSRTAAIKLADGRRIDKELDAMGIIARARGHKGLAEEQPAAYKDVDQVVEVVDSVGISKKVARLRPVGVIKG</sequence>
<dbReference type="GO" id="GO:0046872">
    <property type="term" value="F:metal ion binding"/>
    <property type="evidence" value="ECO:0007669"/>
    <property type="project" value="UniProtKB-UniRule"/>
</dbReference>
<feature type="binding site" evidence="11">
    <location>
        <begin position="410"/>
        <end position="413"/>
    </location>
    <ligand>
        <name>GMP</name>
        <dbReference type="ChEBI" id="CHEBI:58115"/>
    </ligand>
</feature>
<evidence type="ECO:0000256" key="1">
    <source>
        <dbReference type="ARBA" id="ARBA00008071"/>
    </source>
</evidence>
<dbReference type="KEGG" id="tpla:ElP_10790"/>
<reference evidence="14 15" key="1">
    <citation type="submission" date="2019-02" db="EMBL/GenBank/DDBJ databases">
        <title>Deep-cultivation of Planctomycetes and their phenomic and genomic characterization uncovers novel biology.</title>
        <authorList>
            <person name="Wiegand S."/>
            <person name="Jogler M."/>
            <person name="Boedeker C."/>
            <person name="Pinto D."/>
            <person name="Vollmers J."/>
            <person name="Rivas-Marin E."/>
            <person name="Kohn T."/>
            <person name="Peeters S.H."/>
            <person name="Heuer A."/>
            <person name="Rast P."/>
            <person name="Oberbeckmann S."/>
            <person name="Bunk B."/>
            <person name="Jeske O."/>
            <person name="Meyerdierks A."/>
            <person name="Storesund J.E."/>
            <person name="Kallscheuer N."/>
            <person name="Luecker S."/>
            <person name="Lage O.M."/>
            <person name="Pohl T."/>
            <person name="Merkel B.J."/>
            <person name="Hornburger P."/>
            <person name="Mueller R.-W."/>
            <person name="Bruemmer F."/>
            <person name="Labrenz M."/>
            <person name="Spormann A.M."/>
            <person name="Op den Camp H."/>
            <person name="Overmann J."/>
            <person name="Amann R."/>
            <person name="Jetten M.S.M."/>
            <person name="Mascher T."/>
            <person name="Medema M.H."/>
            <person name="Devos D.P."/>
            <person name="Kaster A.-K."/>
            <person name="Ovreas L."/>
            <person name="Rohde M."/>
            <person name="Galperin M.Y."/>
            <person name="Jogler C."/>
        </authorList>
    </citation>
    <scope>NUCLEOTIDE SEQUENCE [LARGE SCALE GENOMIC DNA]</scope>
    <source>
        <strain evidence="14 15">ElP</strain>
    </source>
</reference>
<evidence type="ECO:0000313" key="14">
    <source>
        <dbReference type="EMBL" id="QDV33237.1"/>
    </source>
</evidence>
<comment type="catalytic activity">
    <reaction evidence="9">
        <text>a 3'-end 2',3'-cyclophospho-ribonucleotide-RNA + a 5'-end dephospho-ribonucleoside-RNA + GTP + H2O = a ribonucleotidyl-ribonucleotide-RNA + GMP + diphosphate + H(+)</text>
        <dbReference type="Rhea" id="RHEA:68080"/>
        <dbReference type="Rhea" id="RHEA-COMP:10464"/>
        <dbReference type="Rhea" id="RHEA-COMP:13936"/>
        <dbReference type="Rhea" id="RHEA-COMP:17355"/>
        <dbReference type="ChEBI" id="CHEBI:15377"/>
        <dbReference type="ChEBI" id="CHEBI:15378"/>
        <dbReference type="ChEBI" id="CHEBI:33019"/>
        <dbReference type="ChEBI" id="CHEBI:37565"/>
        <dbReference type="ChEBI" id="CHEBI:58115"/>
        <dbReference type="ChEBI" id="CHEBI:83064"/>
        <dbReference type="ChEBI" id="CHEBI:138284"/>
        <dbReference type="ChEBI" id="CHEBI:173118"/>
        <dbReference type="EC" id="6.5.1.8"/>
    </reaction>
</comment>
<evidence type="ECO:0000256" key="10">
    <source>
        <dbReference type="PIRSR" id="PIRSR601233-1"/>
    </source>
</evidence>
<dbReference type="RefSeq" id="WP_145267631.1">
    <property type="nucleotide sequence ID" value="NZ_CP036426.1"/>
</dbReference>
<evidence type="ECO:0000256" key="3">
    <source>
        <dbReference type="ARBA" id="ARBA00022723"/>
    </source>
</evidence>
<evidence type="ECO:0000256" key="6">
    <source>
        <dbReference type="ARBA" id="ARBA00023134"/>
    </source>
</evidence>
<dbReference type="GO" id="GO:0170057">
    <property type="term" value="F:RNA ligase (GTP) activity"/>
    <property type="evidence" value="ECO:0007669"/>
    <property type="project" value="UniProtKB-EC"/>
</dbReference>
<comment type="cofactor">
    <cofactor evidence="12 13">
        <name>Mn(2+)</name>
        <dbReference type="ChEBI" id="CHEBI:29035"/>
    </cofactor>
    <text evidence="12 13">Binds 2 manganese ions per subunit.</text>
</comment>
<comment type="catalytic activity">
    <reaction evidence="8">
        <text>a 3'-end 3'-phospho-ribonucleotide-RNA + a 5'-end dephospho-ribonucleoside-RNA + GTP = a ribonucleotidyl-ribonucleotide-RNA + GMP + diphosphate</text>
        <dbReference type="Rhea" id="RHEA:68076"/>
        <dbReference type="Rhea" id="RHEA-COMP:10463"/>
        <dbReference type="Rhea" id="RHEA-COMP:13936"/>
        <dbReference type="Rhea" id="RHEA-COMP:17355"/>
        <dbReference type="ChEBI" id="CHEBI:33019"/>
        <dbReference type="ChEBI" id="CHEBI:37565"/>
        <dbReference type="ChEBI" id="CHEBI:58115"/>
        <dbReference type="ChEBI" id="CHEBI:83062"/>
        <dbReference type="ChEBI" id="CHEBI:138284"/>
        <dbReference type="ChEBI" id="CHEBI:173118"/>
        <dbReference type="EC" id="6.5.1.8"/>
    </reaction>
</comment>
<comment type="subunit">
    <text evidence="13">Monomer.</text>
</comment>
<feature type="binding site" evidence="12">
    <location>
        <position position="209"/>
    </location>
    <ligand>
        <name>Mn(2+)</name>
        <dbReference type="ChEBI" id="CHEBI:29035"/>
        <label>1</label>
    </ligand>
</feature>
<dbReference type="Gene3D" id="3.90.1860.10">
    <property type="entry name" value="tRNA-splicing ligase RtcB"/>
    <property type="match status" value="1"/>
</dbReference>
<feature type="binding site" evidence="11">
    <location>
        <begin position="334"/>
        <end position="335"/>
    </location>
    <ligand>
        <name>GMP</name>
        <dbReference type="ChEBI" id="CHEBI:58115"/>
    </ligand>
</feature>
<keyword evidence="4 11" id="KW-0547">Nucleotide-binding</keyword>
<dbReference type="GO" id="GO:0003972">
    <property type="term" value="F:RNA ligase (ATP) activity"/>
    <property type="evidence" value="ECO:0007669"/>
    <property type="project" value="TreeGrafter"/>
</dbReference>
<keyword evidence="7 12" id="KW-0464">Manganese</keyword>
<dbReference type="PANTHER" id="PTHR11118">
    <property type="entry name" value="RNA-SPLICING LIGASE RTCB HOMOLOG"/>
    <property type="match status" value="1"/>
</dbReference>
<evidence type="ECO:0000256" key="11">
    <source>
        <dbReference type="PIRSR" id="PIRSR601233-2"/>
    </source>
</evidence>
<organism evidence="14 15">
    <name type="scientific">Tautonia plasticadhaerens</name>
    <dbReference type="NCBI Taxonomy" id="2527974"/>
    <lineage>
        <taxon>Bacteria</taxon>
        <taxon>Pseudomonadati</taxon>
        <taxon>Planctomycetota</taxon>
        <taxon>Planctomycetia</taxon>
        <taxon>Isosphaerales</taxon>
        <taxon>Isosphaeraceae</taxon>
        <taxon>Tautonia</taxon>
    </lineage>
</organism>
<feature type="active site" description="GMP-histidine intermediate" evidence="10">
    <location>
        <position position="410"/>
    </location>
</feature>
<keyword evidence="15" id="KW-1185">Reference proteome</keyword>